<reference evidence="1 2" key="1">
    <citation type="journal article" date="2022" name="bioRxiv">
        <title>An ancient truncated duplication of the anti-Mullerian hormone receptor type 2 gene is a potential conserved master sex determinant in the Pangasiidae catfish family.</title>
        <authorList>
            <person name="Wen M."/>
            <person name="Pan Q."/>
            <person name="Jouanno E."/>
            <person name="Montfort J."/>
            <person name="Zahm M."/>
            <person name="Cabau C."/>
            <person name="Klopp C."/>
            <person name="Iampietro C."/>
            <person name="Roques C."/>
            <person name="Bouchez O."/>
            <person name="Castinel A."/>
            <person name="Donnadieu C."/>
            <person name="Parrinello H."/>
            <person name="Poncet C."/>
            <person name="Belmonte E."/>
            <person name="Gautier V."/>
            <person name="Avarre J.-C."/>
            <person name="Dugue R."/>
            <person name="Gustiano R."/>
            <person name="Ha T.T.T."/>
            <person name="Campet M."/>
            <person name="Sriphairoj K."/>
            <person name="Ribolli J."/>
            <person name="de Almeida F.L."/>
            <person name="Desvignes T."/>
            <person name="Postlethwait J.H."/>
            <person name="Bucao C.F."/>
            <person name="Robinson-Rechavi M."/>
            <person name="Bobe J."/>
            <person name="Herpin A."/>
            <person name="Guiguen Y."/>
        </authorList>
    </citation>
    <scope>NUCLEOTIDE SEQUENCE [LARGE SCALE GENOMIC DNA]</scope>
    <source>
        <strain evidence="1">YG-Dec2019</strain>
    </source>
</reference>
<protein>
    <submittedName>
        <fullName evidence="1">Uncharacterized protein</fullName>
    </submittedName>
</protein>
<keyword evidence="2" id="KW-1185">Reference proteome</keyword>
<dbReference type="EMBL" id="CM040456">
    <property type="protein sequence ID" value="MCI4376897.1"/>
    <property type="molecule type" value="Genomic_DNA"/>
</dbReference>
<sequence length="362" mass="41333">MGKLKDLSDFHKGQIVMARRLGQSISETAGLVGCSRYAVRLLIHTLGRETGRRHRTQQCYLCLMAMSVSPSSGSKDLGYRSASLLSKTSSFSIMSEIKNFTVSCLDLDTFLSAKVKLRQEGFLDSNMKTSLDFAIQTLENFPVSKRRDVSLTLEGERQLVRFTAGNPVLLYVVRLGQKGPELHQKVPVGSRLNPSCLSESHFAGHCCRDELESCMDQARRILSAEIESNPSSQSELELRIVCGEFRITYTTQQPQRSLFVRPHRRLYFGKTLNLEKFLETKTRLERSGEMKEGLLACFQHLLTNYSQFQEENIRVVIQSDGELMELVCGRKDYHSTQHFLFTDGQNRAHSHRVQDMELWEYE</sequence>
<evidence type="ECO:0000313" key="2">
    <source>
        <dbReference type="Proteomes" id="UP000829447"/>
    </source>
</evidence>
<comment type="caution">
    <text evidence="1">The sequence shown here is derived from an EMBL/GenBank/DDBJ whole genome shotgun (WGS) entry which is preliminary data.</text>
</comment>
<dbReference type="Proteomes" id="UP000829447">
    <property type="component" value="Linkage Group LG3"/>
</dbReference>
<organism evidence="1 2">
    <name type="scientific">Pangasianodon gigas</name>
    <name type="common">Mekong giant catfish</name>
    <name type="synonym">Pangasius gigas</name>
    <dbReference type="NCBI Taxonomy" id="30993"/>
    <lineage>
        <taxon>Eukaryota</taxon>
        <taxon>Metazoa</taxon>
        <taxon>Chordata</taxon>
        <taxon>Craniata</taxon>
        <taxon>Vertebrata</taxon>
        <taxon>Euteleostomi</taxon>
        <taxon>Actinopterygii</taxon>
        <taxon>Neopterygii</taxon>
        <taxon>Teleostei</taxon>
        <taxon>Ostariophysi</taxon>
        <taxon>Siluriformes</taxon>
        <taxon>Pangasiidae</taxon>
        <taxon>Pangasianodon</taxon>
    </lineage>
</organism>
<proteinExistence type="predicted"/>
<accession>A0ACC5WCU3</accession>
<name>A0ACC5WCU3_PANGG</name>
<evidence type="ECO:0000313" key="1">
    <source>
        <dbReference type="EMBL" id="MCI4376897.1"/>
    </source>
</evidence>
<gene>
    <name evidence="1" type="ORF">PGIGA_G00193670</name>
</gene>